<dbReference type="OrthoDB" id="9782155at2"/>
<dbReference type="InterPro" id="IPR036291">
    <property type="entry name" value="NAD(P)-bd_dom_sf"/>
</dbReference>
<organism evidence="3 4">
    <name type="scientific">Microbacterium rhizomatis</name>
    <dbReference type="NCBI Taxonomy" id="1631477"/>
    <lineage>
        <taxon>Bacteria</taxon>
        <taxon>Bacillati</taxon>
        <taxon>Actinomycetota</taxon>
        <taxon>Actinomycetes</taxon>
        <taxon>Micrococcales</taxon>
        <taxon>Microbacteriaceae</taxon>
        <taxon>Microbacterium</taxon>
    </lineage>
</organism>
<evidence type="ECO:0000313" key="3">
    <source>
        <dbReference type="EMBL" id="KAA9104750.1"/>
    </source>
</evidence>
<dbReference type="Proteomes" id="UP000325827">
    <property type="component" value="Unassembled WGS sequence"/>
</dbReference>
<dbReference type="SUPFAM" id="SSF51735">
    <property type="entry name" value="NAD(P)-binding Rossmann-fold domains"/>
    <property type="match status" value="1"/>
</dbReference>
<dbReference type="PANTHER" id="PTHR43677:SF1">
    <property type="entry name" value="ACRYLYL-COA REDUCTASE ACUI-RELATED"/>
    <property type="match status" value="1"/>
</dbReference>
<keyword evidence="4" id="KW-1185">Reference proteome</keyword>
<dbReference type="InterPro" id="IPR020843">
    <property type="entry name" value="ER"/>
</dbReference>
<dbReference type="SMART" id="SM00829">
    <property type="entry name" value="PKS_ER"/>
    <property type="match status" value="1"/>
</dbReference>
<evidence type="ECO:0000313" key="4">
    <source>
        <dbReference type="Proteomes" id="UP000325827"/>
    </source>
</evidence>
<dbReference type="RefSeq" id="WP_150450582.1">
    <property type="nucleotide sequence ID" value="NZ_VYSA01000007.1"/>
</dbReference>
<reference evidence="4" key="1">
    <citation type="submission" date="2019-09" db="EMBL/GenBank/DDBJ databases">
        <title>Mumia zhuanghuii sp. nov. isolated from the intestinal contents of plateau pika (Ochotona curzoniae) in the Qinghai-Tibet plateau of China.</title>
        <authorList>
            <person name="Tian Z."/>
        </authorList>
    </citation>
    <scope>NUCLEOTIDE SEQUENCE [LARGE SCALE GENOMIC DNA]</scope>
    <source>
        <strain evidence="4">JCM 30598</strain>
    </source>
</reference>
<dbReference type="Gene3D" id="3.40.50.720">
    <property type="entry name" value="NAD(P)-binding Rossmann-like Domain"/>
    <property type="match status" value="1"/>
</dbReference>
<dbReference type="Gene3D" id="3.90.180.10">
    <property type="entry name" value="Medium-chain alcohol dehydrogenases, catalytic domain"/>
    <property type="match status" value="1"/>
</dbReference>
<protein>
    <submittedName>
        <fullName evidence="3">Oxidoreductase</fullName>
    </submittedName>
</protein>
<dbReference type="SUPFAM" id="SSF50129">
    <property type="entry name" value="GroES-like"/>
    <property type="match status" value="1"/>
</dbReference>
<dbReference type="InterPro" id="IPR013154">
    <property type="entry name" value="ADH-like_N"/>
</dbReference>
<accession>A0A5J5IW37</accession>
<dbReference type="CDD" id="cd08288">
    <property type="entry name" value="MDR_yhdh"/>
    <property type="match status" value="1"/>
</dbReference>
<gene>
    <name evidence="3" type="ORF">F6B43_18920</name>
</gene>
<dbReference type="PANTHER" id="PTHR43677">
    <property type="entry name" value="SHORT-CHAIN DEHYDROGENASE/REDUCTASE"/>
    <property type="match status" value="1"/>
</dbReference>
<dbReference type="Pfam" id="PF08240">
    <property type="entry name" value="ADH_N"/>
    <property type="match status" value="1"/>
</dbReference>
<proteinExistence type="predicted"/>
<comment type="caution">
    <text evidence="3">The sequence shown here is derived from an EMBL/GenBank/DDBJ whole genome shotgun (WGS) entry which is preliminary data.</text>
</comment>
<dbReference type="InterPro" id="IPR014188">
    <property type="entry name" value="Acrylyl-CoA_reductase_AcuI"/>
</dbReference>
<dbReference type="InterPro" id="IPR013149">
    <property type="entry name" value="ADH-like_C"/>
</dbReference>
<evidence type="ECO:0000259" key="2">
    <source>
        <dbReference type="SMART" id="SM00829"/>
    </source>
</evidence>
<feature type="domain" description="Enoyl reductase (ER)" evidence="2">
    <location>
        <begin position="8"/>
        <end position="321"/>
    </location>
</feature>
<dbReference type="InterPro" id="IPR011032">
    <property type="entry name" value="GroES-like_sf"/>
</dbReference>
<dbReference type="InterPro" id="IPR051397">
    <property type="entry name" value="Zn-ADH-like_protein"/>
</dbReference>
<feature type="region of interest" description="Disordered" evidence="1">
    <location>
        <begin position="1"/>
        <end position="24"/>
    </location>
</feature>
<evidence type="ECO:0000256" key="1">
    <source>
        <dbReference type="SAM" id="MobiDB-lite"/>
    </source>
</evidence>
<name>A0A5J5IW37_9MICO</name>
<sequence>MRAIVAHTENQPARLTEKDEPEPGAGDVLIDVSYSSVNFKDAMALTGAGIVRRWPVTLGIDVVGTVAESSSNRFAVGDRVTLNGAGAGETIDGGYAERARVSSQSLVHIPEEISLSRAAAIGTAGFTAAIAVLALADHGVVPNSGDVLVTGAAGGVGSVAINLLARRGYRVVASTGRAAEQGVFLTALGASEVVDRAQFSEPINRPLQSEQWGGAVDSIGSHTLANVLAQTRYGGTVVSNGMAQGIDLPVTVLPFILRGITLHGANSVDAPRELRERAWAMLADELDLNALDALTTTIGLDDTFEAADAILKGHVRGRTVVQIS</sequence>
<dbReference type="NCBIfam" id="TIGR02823">
    <property type="entry name" value="oxido_YhdH"/>
    <property type="match status" value="1"/>
</dbReference>
<dbReference type="AlphaFoldDB" id="A0A5J5IW37"/>
<dbReference type="GO" id="GO:0043957">
    <property type="term" value="F:acryloyl-CoA reductase (NADPH) activity"/>
    <property type="evidence" value="ECO:0007669"/>
    <property type="project" value="TreeGrafter"/>
</dbReference>
<dbReference type="Pfam" id="PF00107">
    <property type="entry name" value="ADH_zinc_N"/>
    <property type="match status" value="1"/>
</dbReference>
<dbReference type="EMBL" id="VYSA01000007">
    <property type="protein sequence ID" value="KAA9104750.1"/>
    <property type="molecule type" value="Genomic_DNA"/>
</dbReference>